<dbReference type="InterPro" id="IPR013557">
    <property type="entry name" value="AntA/B_antirep"/>
</dbReference>
<accession>A0A8S5LM71</accession>
<dbReference type="EMBL" id="BK015877">
    <property type="protein sequence ID" value="DAD71173.1"/>
    <property type="molecule type" value="Genomic_DNA"/>
</dbReference>
<reference evidence="3" key="1">
    <citation type="journal article" date="2021" name="Proc. Natl. Acad. Sci. U.S.A.">
        <title>A Catalog of Tens of Thousands of Viruses from Human Metagenomes Reveals Hidden Associations with Chronic Diseases.</title>
        <authorList>
            <person name="Tisza M.J."/>
            <person name="Buck C.B."/>
        </authorList>
    </citation>
    <scope>NUCLEOTIDE SEQUENCE</scope>
    <source>
        <strain evidence="3">CtkyH28</strain>
    </source>
</reference>
<evidence type="ECO:0000313" key="3">
    <source>
        <dbReference type="EMBL" id="DAD71173.1"/>
    </source>
</evidence>
<sequence length="257" mass="29600">MKIFKIRKEHEMNEIIAVNYDNERPTVSGRDLHEKLGIKTRYNDWLLRMCEYGFIENEDYIAITQKRVTAQGNETTFTDHQLTIEMAKQICMIQRTDAGRQYREYFLDVERKWNSPEAIMARALQVAKQQIAIVTGQLDAANAQIEEAKPKVIFADAVSTAKTSILVGDLAKLLRQNGVEIGQKRLFEWLRNNGYLMKSGESYNMPTQKSMERGLFEIKEGTFVNPDGSVRITKTTKVSGKGQQYFINLFLSKQNEK</sequence>
<protein>
    <submittedName>
        <fullName evidence="3">KilAC domain protein</fullName>
    </submittedName>
</protein>
<proteinExistence type="predicted"/>
<organism evidence="3">
    <name type="scientific">Siphoviridae sp. ctkyH28</name>
    <dbReference type="NCBI Taxonomy" id="2827585"/>
    <lineage>
        <taxon>Viruses</taxon>
        <taxon>Duplodnaviria</taxon>
        <taxon>Heunggongvirae</taxon>
        <taxon>Uroviricota</taxon>
        <taxon>Caudoviricetes</taxon>
    </lineage>
</organism>
<feature type="domain" description="Antirepressor protein C-terminal" evidence="1">
    <location>
        <begin position="143"/>
        <end position="251"/>
    </location>
</feature>
<dbReference type="InterPro" id="IPR005039">
    <property type="entry name" value="Ant_C"/>
</dbReference>
<evidence type="ECO:0000259" key="2">
    <source>
        <dbReference type="Pfam" id="PF08346"/>
    </source>
</evidence>
<dbReference type="Pfam" id="PF08346">
    <property type="entry name" value="AntA"/>
    <property type="match status" value="1"/>
</dbReference>
<evidence type="ECO:0000259" key="1">
    <source>
        <dbReference type="Pfam" id="PF03374"/>
    </source>
</evidence>
<name>A0A8S5LM71_9CAUD</name>
<dbReference type="GO" id="GO:0003677">
    <property type="term" value="F:DNA binding"/>
    <property type="evidence" value="ECO:0007669"/>
    <property type="project" value="InterPro"/>
</dbReference>
<dbReference type="Pfam" id="PF03374">
    <property type="entry name" value="ANT"/>
    <property type="match status" value="1"/>
</dbReference>
<feature type="domain" description="AntA/AntB antirepressor" evidence="2">
    <location>
        <begin position="27"/>
        <end position="96"/>
    </location>
</feature>